<dbReference type="AlphaFoldDB" id="A0A521BRZ8"/>
<organism evidence="1 2">
    <name type="scientific">Melghirimyces algeriensis</name>
    <dbReference type="NCBI Taxonomy" id="910412"/>
    <lineage>
        <taxon>Bacteria</taxon>
        <taxon>Bacillati</taxon>
        <taxon>Bacillota</taxon>
        <taxon>Bacilli</taxon>
        <taxon>Bacillales</taxon>
        <taxon>Thermoactinomycetaceae</taxon>
        <taxon>Melghirimyces</taxon>
    </lineage>
</organism>
<name>A0A521BRZ8_9BACL</name>
<sequence>MRMQLNGKVVDLPNDIQSVKELLHYLELANRTVVVEKNREILDLDKHGDVLLKDGDCLEIVQFVGGG</sequence>
<dbReference type="NCBIfam" id="TIGR01683">
    <property type="entry name" value="thiS"/>
    <property type="match status" value="1"/>
</dbReference>
<dbReference type="RefSeq" id="WP_142504637.1">
    <property type="nucleotide sequence ID" value="NZ_FXTI01000002.1"/>
</dbReference>
<gene>
    <name evidence="1" type="ORF">SAMN06264849_102355</name>
</gene>
<dbReference type="CDD" id="cd00565">
    <property type="entry name" value="Ubl_ThiS"/>
    <property type="match status" value="1"/>
</dbReference>
<reference evidence="1 2" key="1">
    <citation type="submission" date="2017-05" db="EMBL/GenBank/DDBJ databases">
        <authorList>
            <person name="Varghese N."/>
            <person name="Submissions S."/>
        </authorList>
    </citation>
    <scope>NUCLEOTIDE SEQUENCE [LARGE SCALE GENOMIC DNA]</scope>
    <source>
        <strain evidence="1 2">DSM 45474</strain>
    </source>
</reference>
<dbReference type="Proteomes" id="UP000315636">
    <property type="component" value="Unassembled WGS sequence"/>
</dbReference>
<dbReference type="Gene3D" id="3.10.20.30">
    <property type="match status" value="1"/>
</dbReference>
<protein>
    <submittedName>
        <fullName evidence="1">Sulfur carrier protein</fullName>
    </submittedName>
</protein>
<proteinExistence type="predicted"/>
<dbReference type="InterPro" id="IPR010035">
    <property type="entry name" value="Thi_S"/>
</dbReference>
<dbReference type="InterPro" id="IPR003749">
    <property type="entry name" value="ThiS/MoaD-like"/>
</dbReference>
<dbReference type="SUPFAM" id="SSF54285">
    <property type="entry name" value="MoaD/ThiS"/>
    <property type="match status" value="1"/>
</dbReference>
<dbReference type="PANTHER" id="PTHR34472">
    <property type="entry name" value="SULFUR CARRIER PROTEIN THIS"/>
    <property type="match status" value="1"/>
</dbReference>
<dbReference type="InterPro" id="IPR016155">
    <property type="entry name" value="Mopterin_synth/thiamin_S_b"/>
</dbReference>
<dbReference type="PANTHER" id="PTHR34472:SF1">
    <property type="entry name" value="SULFUR CARRIER PROTEIN THIS"/>
    <property type="match status" value="1"/>
</dbReference>
<accession>A0A521BRZ8</accession>
<dbReference type="InterPro" id="IPR012675">
    <property type="entry name" value="Beta-grasp_dom_sf"/>
</dbReference>
<dbReference type="OrthoDB" id="9798559at2"/>
<evidence type="ECO:0000313" key="2">
    <source>
        <dbReference type="Proteomes" id="UP000315636"/>
    </source>
</evidence>
<keyword evidence="2" id="KW-1185">Reference proteome</keyword>
<evidence type="ECO:0000313" key="1">
    <source>
        <dbReference type="EMBL" id="SMO49893.1"/>
    </source>
</evidence>
<dbReference type="Pfam" id="PF02597">
    <property type="entry name" value="ThiS"/>
    <property type="match status" value="1"/>
</dbReference>
<dbReference type="EMBL" id="FXTI01000002">
    <property type="protein sequence ID" value="SMO49893.1"/>
    <property type="molecule type" value="Genomic_DNA"/>
</dbReference>